<dbReference type="Proteomes" id="UP000528185">
    <property type="component" value="Unassembled WGS sequence"/>
</dbReference>
<dbReference type="GO" id="GO:0005829">
    <property type="term" value="C:cytosol"/>
    <property type="evidence" value="ECO:0007669"/>
    <property type="project" value="TreeGrafter"/>
</dbReference>
<name>A0AAN2A1Q7_RHIRH</name>
<accession>A0AAN2A1Q7</accession>
<feature type="domain" description="Nucleoside phosphorylase" evidence="3">
    <location>
        <begin position="56"/>
        <end position="276"/>
    </location>
</feature>
<dbReference type="PANTHER" id="PTHR46832">
    <property type="entry name" value="5'-METHYLTHIOADENOSINE/S-ADENOSYLHOMOCYSTEINE NUCLEOSIDASE"/>
    <property type="match status" value="1"/>
</dbReference>
<dbReference type="RefSeq" id="WP_065114893.1">
    <property type="nucleotide sequence ID" value="NZ_CAICSX020000001.1"/>
</dbReference>
<dbReference type="EMBL" id="CAICSX020000001">
    <property type="protein sequence ID" value="CAD0210240.1"/>
    <property type="molecule type" value="Genomic_DNA"/>
</dbReference>
<feature type="coiled-coil region" evidence="1">
    <location>
        <begin position="742"/>
        <end position="769"/>
    </location>
</feature>
<organism evidence="5 6">
    <name type="scientific">Rhizobium rhizogenes</name>
    <name type="common">Agrobacterium rhizogenes</name>
    <dbReference type="NCBI Taxonomy" id="359"/>
    <lineage>
        <taxon>Bacteria</taxon>
        <taxon>Pseudomonadati</taxon>
        <taxon>Pseudomonadota</taxon>
        <taxon>Alphaproteobacteria</taxon>
        <taxon>Hyphomicrobiales</taxon>
        <taxon>Rhizobiaceae</taxon>
        <taxon>Rhizobium/Agrobacterium group</taxon>
        <taxon>Rhizobium</taxon>
    </lineage>
</organism>
<dbReference type="AlphaFoldDB" id="A0AAN2A1Q7"/>
<dbReference type="PANTHER" id="PTHR46832:SF1">
    <property type="entry name" value="5'-METHYLTHIOADENOSINE_S-ADENOSYLHOMOCYSTEINE NUCLEOSIDASE"/>
    <property type="match status" value="1"/>
</dbReference>
<proteinExistence type="predicted"/>
<dbReference type="GO" id="GO:0019284">
    <property type="term" value="P:L-methionine salvage from S-adenosylmethionine"/>
    <property type="evidence" value="ECO:0007669"/>
    <property type="project" value="TreeGrafter"/>
</dbReference>
<dbReference type="GO" id="GO:0009116">
    <property type="term" value="P:nucleoside metabolic process"/>
    <property type="evidence" value="ECO:0007669"/>
    <property type="project" value="InterPro"/>
</dbReference>
<dbReference type="SUPFAM" id="SSF53167">
    <property type="entry name" value="Purine and uridine phosphorylases"/>
    <property type="match status" value="1"/>
</dbReference>
<dbReference type="InterPro" id="IPR035994">
    <property type="entry name" value="Nucleoside_phosphorylase_sf"/>
</dbReference>
<dbReference type="Gene3D" id="3.40.50.1580">
    <property type="entry name" value="Nucleoside phosphorylase domain"/>
    <property type="match status" value="1"/>
</dbReference>
<feature type="domain" description="STAND NTPase 4 small alpha/beta" evidence="4">
    <location>
        <begin position="613"/>
        <end position="669"/>
    </location>
</feature>
<dbReference type="InterPro" id="IPR000845">
    <property type="entry name" value="Nucleoside_phosphorylase_d"/>
</dbReference>
<evidence type="ECO:0000313" key="6">
    <source>
        <dbReference type="Proteomes" id="UP000528185"/>
    </source>
</evidence>
<dbReference type="GO" id="GO:0008782">
    <property type="term" value="F:adenosylhomocysteine nucleosidase activity"/>
    <property type="evidence" value="ECO:0007669"/>
    <property type="project" value="TreeGrafter"/>
</dbReference>
<evidence type="ECO:0000256" key="2">
    <source>
        <dbReference type="SAM" id="MobiDB-lite"/>
    </source>
</evidence>
<gene>
    <name evidence="5" type="primary">mtnN_1</name>
    <name evidence="5" type="ORF">AGRHK599_LOCUS255</name>
</gene>
<dbReference type="Pfam" id="PF24406">
    <property type="entry name" value="nSTAND_NTPase4"/>
    <property type="match status" value="1"/>
</dbReference>
<evidence type="ECO:0000259" key="3">
    <source>
        <dbReference type="Pfam" id="PF01048"/>
    </source>
</evidence>
<feature type="compositionally biased region" description="Acidic residues" evidence="2">
    <location>
        <begin position="792"/>
        <end position="806"/>
    </location>
</feature>
<dbReference type="GO" id="GO:0008930">
    <property type="term" value="F:methylthioadenosine nucleosidase activity"/>
    <property type="evidence" value="ECO:0007669"/>
    <property type="project" value="TreeGrafter"/>
</dbReference>
<sequence length="1045" mass="117160">MNVVNTVRRRFDVAVVIPLEEECQEFIKVFDLDEDFSTDILFRSSVLSPDSELSIIIVKQEGMGRTHAGNALASLLLDFDIGMAVCLGIAGSLTDDLQLGDVCYSTHVFDVLDNAKASDVEQGKFDLEFSPSHFSADRSLVAAMNFIRMKKDLRPHYQAWQEERGAFAGSLVPGEVPGRNGRKEVLTQPKAIEGVIACAFVTKSQEYNKKLKDVDRKVLAVETESGSVFEKASAHSVRALTIRGISDHADVSKNELEIVSKGAIRKIAASNAAHFLKLQFSNPEFVGYVKKLRDGGDVTRPADTIIPAKQRTLTEGFEDAEQVIRAKLKELCPEYQLQQKGYRLPVPRVQSVEADKQIDDGGERGPEDIAEILQTKNALVITLPTTYPDDSIAWVIADYLLANGLGALQVLPVVVDGNAISPPKNTISHLASSKVEDVALDDGIQVVYVIDGMPSASKTKMNFLREEVKSKANAKFIYISRTESQIVELTEFSNEQSADIYKICPVSFHDIALFLQKNFSMSAPEAEVVAYRLSRTFNQFELSAHPSYFAGIPKETLSALLQANRRSELIQLAVDGFLTFVVADDKSDISLSRTTRSRFLRNLVLEIKVEMRSFSQAQLIDFTDEFSKLYDFAIDPMKFIQGFIDKGIMHFDEIGNVKFSLPFVENYLLASELSQKEFLAKRYYDFKSSDFDFQSFDLYCEIGASDTLVKTYLDTMNDLLDQFGIEDGGGHVLLSDSIHPVMLGSQDRLQLLQKKVRQAQEDITNNKGDVKAKQRILDIADHVKEKIAEESRLEDEEHSDGGETDSNDERKNLDSLQHALGVWALGVVVLGSGAEHLTGEIKQTLTHGIVRLGSMLVHQWTESRMAIDFGKMKRELASEDNVKTFFKGNGKHVEDLDEAKKFIEMMVDVIEYYMLSQPVRRTLGYLCEQARQKVLAESVSKPTFDGPVEKILHSAWLTDIESSRGKEALHDAIRALPTSTFLRINLASHFLTRVHWNHWRKDDRLVLLDMAEEAIKPLSVKLKKGELIRAIEKDTDKKENKRDLN</sequence>
<comment type="caution">
    <text evidence="5">The sequence shown here is derived from an EMBL/GenBank/DDBJ whole genome shotgun (WGS) entry which is preliminary data.</text>
</comment>
<reference evidence="5 6" key="1">
    <citation type="submission" date="2020-06" db="EMBL/GenBank/DDBJ databases">
        <authorList>
            <person name="De Coninck B."/>
            <person name="Ibrahim H."/>
        </authorList>
    </citation>
    <scope>NUCLEOTIDE SEQUENCE [LARGE SCALE GENOMIC DNA]</scope>
    <source>
        <strain evidence="5">Ag_rhizogenes_K599</strain>
    </source>
</reference>
<evidence type="ECO:0000256" key="1">
    <source>
        <dbReference type="SAM" id="Coils"/>
    </source>
</evidence>
<evidence type="ECO:0000259" key="4">
    <source>
        <dbReference type="Pfam" id="PF24406"/>
    </source>
</evidence>
<protein>
    <submittedName>
        <fullName evidence="5">5'-methylthioadenosine/S-adenosylhomocysteine nucleosidase</fullName>
    </submittedName>
</protein>
<dbReference type="KEGG" id="aro:B0909_10540"/>
<dbReference type="InterPro" id="IPR057123">
    <property type="entry name" value="STAND_NTPase4_dom"/>
</dbReference>
<dbReference type="Pfam" id="PF01048">
    <property type="entry name" value="PNP_UDP_1"/>
    <property type="match status" value="1"/>
</dbReference>
<feature type="region of interest" description="Disordered" evidence="2">
    <location>
        <begin position="788"/>
        <end position="810"/>
    </location>
</feature>
<evidence type="ECO:0000313" key="5">
    <source>
        <dbReference type="EMBL" id="CAD0210240.1"/>
    </source>
</evidence>
<keyword evidence="1" id="KW-0175">Coiled coil</keyword>